<keyword evidence="5" id="KW-1185">Reference proteome</keyword>
<reference evidence="4" key="3">
    <citation type="submission" date="2015-06" db="UniProtKB">
        <authorList>
            <consortium name="EnsemblMetazoa"/>
        </authorList>
    </citation>
    <scope>IDENTIFICATION</scope>
</reference>
<dbReference type="HOGENOM" id="CLU_1278693_0_0_1"/>
<evidence type="ECO:0000313" key="5">
    <source>
        <dbReference type="Proteomes" id="UP000014760"/>
    </source>
</evidence>
<dbReference type="Proteomes" id="UP000014760">
    <property type="component" value="Unassembled WGS sequence"/>
</dbReference>
<proteinExistence type="predicted"/>
<dbReference type="EMBL" id="AMQN01022907">
    <property type="status" value="NOT_ANNOTATED_CDS"/>
    <property type="molecule type" value="Genomic_DNA"/>
</dbReference>
<dbReference type="EnsemblMetazoa" id="CapteT185308">
    <property type="protein sequence ID" value="CapteP185308"/>
    <property type="gene ID" value="CapteG185308"/>
</dbReference>
<evidence type="ECO:0000313" key="4">
    <source>
        <dbReference type="EnsemblMetazoa" id="CapteP185308"/>
    </source>
</evidence>
<reference evidence="5" key="1">
    <citation type="submission" date="2012-12" db="EMBL/GenBank/DDBJ databases">
        <authorList>
            <person name="Hellsten U."/>
            <person name="Grimwood J."/>
            <person name="Chapman J.A."/>
            <person name="Shapiro H."/>
            <person name="Aerts A."/>
            <person name="Otillar R.P."/>
            <person name="Terry A.Y."/>
            <person name="Boore J.L."/>
            <person name="Simakov O."/>
            <person name="Marletaz F."/>
            <person name="Cho S.-J."/>
            <person name="Edsinger-Gonzales E."/>
            <person name="Havlak P."/>
            <person name="Kuo D.-H."/>
            <person name="Larsson T."/>
            <person name="Lv J."/>
            <person name="Arendt D."/>
            <person name="Savage R."/>
            <person name="Osoegawa K."/>
            <person name="de Jong P."/>
            <person name="Lindberg D.R."/>
            <person name="Seaver E.C."/>
            <person name="Weisblat D.A."/>
            <person name="Putnam N.H."/>
            <person name="Grigoriev I.V."/>
            <person name="Rokhsar D.S."/>
        </authorList>
    </citation>
    <scope>NUCLEOTIDE SEQUENCE</scope>
    <source>
        <strain evidence="5">I ESC-2004</strain>
    </source>
</reference>
<feature type="transmembrane region" description="Helical" evidence="1">
    <location>
        <begin position="120"/>
        <end position="146"/>
    </location>
</feature>
<organism evidence="3">
    <name type="scientific">Capitella teleta</name>
    <name type="common">Polychaete worm</name>
    <dbReference type="NCBI Taxonomy" id="283909"/>
    <lineage>
        <taxon>Eukaryota</taxon>
        <taxon>Metazoa</taxon>
        <taxon>Spiralia</taxon>
        <taxon>Lophotrochozoa</taxon>
        <taxon>Annelida</taxon>
        <taxon>Polychaeta</taxon>
        <taxon>Sedentaria</taxon>
        <taxon>Scolecida</taxon>
        <taxon>Capitellidae</taxon>
        <taxon>Capitella</taxon>
    </lineage>
</organism>
<feature type="chain" id="PRO_5008788074" evidence="2">
    <location>
        <begin position="30"/>
        <end position="216"/>
    </location>
</feature>
<reference evidence="3 5" key="2">
    <citation type="journal article" date="2013" name="Nature">
        <title>Insights into bilaterian evolution from three spiralian genomes.</title>
        <authorList>
            <person name="Simakov O."/>
            <person name="Marletaz F."/>
            <person name="Cho S.J."/>
            <person name="Edsinger-Gonzales E."/>
            <person name="Havlak P."/>
            <person name="Hellsten U."/>
            <person name="Kuo D.H."/>
            <person name="Larsson T."/>
            <person name="Lv J."/>
            <person name="Arendt D."/>
            <person name="Savage R."/>
            <person name="Osoegawa K."/>
            <person name="de Jong P."/>
            <person name="Grimwood J."/>
            <person name="Chapman J.A."/>
            <person name="Shapiro H."/>
            <person name="Aerts A."/>
            <person name="Otillar R.P."/>
            <person name="Terry A.Y."/>
            <person name="Boore J.L."/>
            <person name="Grigoriev I.V."/>
            <person name="Lindberg D.R."/>
            <person name="Seaver E.C."/>
            <person name="Weisblat D.A."/>
            <person name="Putnam N.H."/>
            <person name="Rokhsar D.S."/>
        </authorList>
    </citation>
    <scope>NUCLEOTIDE SEQUENCE</scope>
    <source>
        <strain evidence="3 5">I ESC-2004</strain>
    </source>
</reference>
<keyword evidence="2" id="KW-0732">Signal</keyword>
<protein>
    <submittedName>
        <fullName evidence="3 4">Uncharacterized protein</fullName>
    </submittedName>
</protein>
<evidence type="ECO:0000313" key="3">
    <source>
        <dbReference type="EMBL" id="ELU06300.1"/>
    </source>
</evidence>
<evidence type="ECO:0000256" key="2">
    <source>
        <dbReference type="SAM" id="SignalP"/>
    </source>
</evidence>
<feature type="signal peptide" evidence="2">
    <location>
        <begin position="1"/>
        <end position="29"/>
    </location>
</feature>
<dbReference type="OrthoDB" id="6319680at2759"/>
<dbReference type="AlphaFoldDB" id="R7UJB5"/>
<keyword evidence="1" id="KW-0472">Membrane</keyword>
<evidence type="ECO:0000256" key="1">
    <source>
        <dbReference type="SAM" id="Phobius"/>
    </source>
</evidence>
<sequence length="216" mass="23501">MAFDNHKLISNILLYIVLVAALCVSCTQAVTTCDPMQGYPPFCPQLGEPANRTKCCRHGYLPACCEERSTKICAKTPSGRSTGVYNPDWNLVFCPQPGQPDSYTACCYRGSNVSCCDMKLLAAILGGVFGSIALIGLIVGVTLCVVCRYKIKKGDWICLQIRPGKYKLVTRATMERIQQQQQQRQQQQQPAGGLAFNYNAQPGGENNVAYSTASAG</sequence>
<keyword evidence="1" id="KW-1133">Transmembrane helix</keyword>
<name>R7UJB5_CAPTE</name>
<accession>R7UJB5</accession>
<keyword evidence="1" id="KW-0812">Transmembrane</keyword>
<gene>
    <name evidence="3" type="ORF">CAPTEDRAFT_185308</name>
</gene>
<dbReference type="EMBL" id="KB300788">
    <property type="protein sequence ID" value="ELU06300.1"/>
    <property type="molecule type" value="Genomic_DNA"/>
</dbReference>